<gene>
    <name evidence="8" type="ORF">BG61_06190</name>
</gene>
<dbReference type="GO" id="GO:0032993">
    <property type="term" value="C:protein-DNA complex"/>
    <property type="evidence" value="ECO:0007669"/>
    <property type="project" value="TreeGrafter"/>
</dbReference>
<evidence type="ECO:0000256" key="1">
    <source>
        <dbReference type="ARBA" id="ARBA00022553"/>
    </source>
</evidence>
<dbReference type="Proteomes" id="UP000027466">
    <property type="component" value="Unassembled WGS sequence"/>
</dbReference>
<feature type="DNA-binding region" description="OmpR/PhoB-type" evidence="6">
    <location>
        <begin position="125"/>
        <end position="224"/>
    </location>
</feature>
<evidence type="ECO:0000256" key="4">
    <source>
        <dbReference type="ARBA" id="ARBA00023125"/>
    </source>
</evidence>
<dbReference type="GO" id="GO:0000976">
    <property type="term" value="F:transcription cis-regulatory region binding"/>
    <property type="evidence" value="ECO:0007669"/>
    <property type="project" value="TreeGrafter"/>
</dbReference>
<dbReference type="SUPFAM" id="SSF52172">
    <property type="entry name" value="CheY-like"/>
    <property type="match status" value="1"/>
</dbReference>
<comment type="caution">
    <text evidence="8">The sequence shown here is derived from an EMBL/GenBank/DDBJ whole genome shotgun (WGS) entry which is preliminary data.</text>
</comment>
<reference evidence="8 9" key="1">
    <citation type="submission" date="2014-03" db="EMBL/GenBank/DDBJ databases">
        <title>Draft Genome Sequences of Four Burkholderia Strains.</title>
        <authorList>
            <person name="Liu X.Y."/>
            <person name="Li C.X."/>
            <person name="Xu J.H."/>
        </authorList>
    </citation>
    <scope>NUCLEOTIDE SEQUENCE [LARGE SCALE GENOMIC DNA]</scope>
    <source>
        <strain evidence="8 9">DSM 50014</strain>
    </source>
</reference>
<dbReference type="EMBL" id="JFHC01000013">
    <property type="protein sequence ID" value="KDR42738.1"/>
    <property type="molecule type" value="Genomic_DNA"/>
</dbReference>
<dbReference type="PROSITE" id="PS51755">
    <property type="entry name" value="OMPR_PHOB"/>
    <property type="match status" value="1"/>
</dbReference>
<keyword evidence="1" id="KW-0597">Phosphoprotein</keyword>
<dbReference type="SUPFAM" id="SSF46894">
    <property type="entry name" value="C-terminal effector domain of the bipartite response regulators"/>
    <property type="match status" value="1"/>
</dbReference>
<dbReference type="AlphaFoldDB" id="A0A069PPX0"/>
<dbReference type="Pfam" id="PF00486">
    <property type="entry name" value="Trans_reg_C"/>
    <property type="match status" value="1"/>
</dbReference>
<dbReference type="RefSeq" id="WP_035938593.1">
    <property type="nucleotide sequence ID" value="NZ_CADFFX010000017.1"/>
</dbReference>
<evidence type="ECO:0000259" key="7">
    <source>
        <dbReference type="PROSITE" id="PS51755"/>
    </source>
</evidence>
<keyword evidence="9" id="KW-1185">Reference proteome</keyword>
<evidence type="ECO:0000256" key="2">
    <source>
        <dbReference type="ARBA" id="ARBA00023012"/>
    </source>
</evidence>
<dbReference type="GO" id="GO:0005829">
    <property type="term" value="C:cytosol"/>
    <property type="evidence" value="ECO:0007669"/>
    <property type="project" value="TreeGrafter"/>
</dbReference>
<dbReference type="GO" id="GO:0000156">
    <property type="term" value="F:phosphorelay response regulator activity"/>
    <property type="evidence" value="ECO:0007669"/>
    <property type="project" value="TreeGrafter"/>
</dbReference>
<dbReference type="InterPro" id="IPR036388">
    <property type="entry name" value="WH-like_DNA-bd_sf"/>
</dbReference>
<dbReference type="CDD" id="cd00383">
    <property type="entry name" value="trans_reg_C"/>
    <property type="match status" value="1"/>
</dbReference>
<accession>A0A069PPX0</accession>
<proteinExistence type="predicted"/>
<dbReference type="GO" id="GO:0006355">
    <property type="term" value="P:regulation of DNA-templated transcription"/>
    <property type="evidence" value="ECO:0007669"/>
    <property type="project" value="InterPro"/>
</dbReference>
<dbReference type="InterPro" id="IPR001867">
    <property type="entry name" value="OmpR/PhoB-type_DNA-bd"/>
</dbReference>
<dbReference type="STRING" id="60547.GCA_000751215_05920"/>
<evidence type="ECO:0000256" key="3">
    <source>
        <dbReference type="ARBA" id="ARBA00023015"/>
    </source>
</evidence>
<dbReference type="InterPro" id="IPR016032">
    <property type="entry name" value="Sig_transdc_resp-reg_C-effctor"/>
</dbReference>
<feature type="domain" description="OmpR/PhoB-type" evidence="7">
    <location>
        <begin position="125"/>
        <end position="224"/>
    </location>
</feature>
<evidence type="ECO:0000313" key="8">
    <source>
        <dbReference type="EMBL" id="KDR42738.1"/>
    </source>
</evidence>
<dbReference type="Gene3D" id="1.10.10.10">
    <property type="entry name" value="Winged helix-like DNA-binding domain superfamily/Winged helix DNA-binding domain"/>
    <property type="match status" value="1"/>
</dbReference>
<dbReference type="PANTHER" id="PTHR48111">
    <property type="entry name" value="REGULATOR OF RPOS"/>
    <property type="match status" value="1"/>
</dbReference>
<protein>
    <submittedName>
        <fullName evidence="8">Transcriptional regulator</fullName>
    </submittedName>
</protein>
<keyword evidence="2" id="KW-0902">Two-component regulatory system</keyword>
<evidence type="ECO:0000256" key="6">
    <source>
        <dbReference type="PROSITE-ProRule" id="PRU01091"/>
    </source>
</evidence>
<keyword evidence="5" id="KW-0804">Transcription</keyword>
<dbReference type="PANTHER" id="PTHR48111:SF1">
    <property type="entry name" value="TWO-COMPONENT RESPONSE REGULATOR ORR33"/>
    <property type="match status" value="1"/>
</dbReference>
<evidence type="ECO:0000256" key="5">
    <source>
        <dbReference type="ARBA" id="ARBA00023163"/>
    </source>
</evidence>
<keyword evidence="4 6" id="KW-0238">DNA-binding</keyword>
<name>A0A069PPX0_9BURK</name>
<sequence>MRILLVSTTRAESAYLHKALRESAHSLQLTNDVRDAVYLASQDTFDAILIMAANHAQREELQGSLPVFSSLANSPSTILMLGQAAPEERVRMLRAGADACFVQPYSLIEMQERLTALRRNNQCRARTYARESPIWLDPLTHEIVEQGQRLAVTTREYLVIECLLRSANRPVARDHLIRYAWAEADEVAPSTVNVVISRLRRKFQLQGFTTRIETISHYGYRLRPNPA</sequence>
<dbReference type="Gene3D" id="3.40.50.2300">
    <property type="match status" value="1"/>
</dbReference>
<organism evidence="8 9">
    <name type="scientific">Caballeronia glathei</name>
    <dbReference type="NCBI Taxonomy" id="60547"/>
    <lineage>
        <taxon>Bacteria</taxon>
        <taxon>Pseudomonadati</taxon>
        <taxon>Pseudomonadota</taxon>
        <taxon>Betaproteobacteria</taxon>
        <taxon>Burkholderiales</taxon>
        <taxon>Burkholderiaceae</taxon>
        <taxon>Caballeronia</taxon>
    </lineage>
</organism>
<dbReference type="InterPro" id="IPR039420">
    <property type="entry name" value="WalR-like"/>
</dbReference>
<keyword evidence="3" id="KW-0805">Transcription regulation</keyword>
<dbReference type="SMART" id="SM00862">
    <property type="entry name" value="Trans_reg_C"/>
    <property type="match status" value="1"/>
</dbReference>
<evidence type="ECO:0000313" key="9">
    <source>
        <dbReference type="Proteomes" id="UP000027466"/>
    </source>
</evidence>
<dbReference type="InterPro" id="IPR011006">
    <property type="entry name" value="CheY-like_superfamily"/>
</dbReference>